<dbReference type="Pfam" id="PF00664">
    <property type="entry name" value="ABC_membrane"/>
    <property type="match status" value="1"/>
</dbReference>
<dbReference type="Gene3D" id="1.20.1560.10">
    <property type="entry name" value="ABC transporter type 1, transmembrane domain"/>
    <property type="match status" value="1"/>
</dbReference>
<feature type="domain" description="ABC transporter" evidence="9">
    <location>
        <begin position="369"/>
        <end position="597"/>
    </location>
</feature>
<dbReference type="CDD" id="cd07346">
    <property type="entry name" value="ABC_6TM_exporters"/>
    <property type="match status" value="1"/>
</dbReference>
<dbReference type="EMBL" id="BAAAZR010000008">
    <property type="protein sequence ID" value="GAA3814354.1"/>
    <property type="molecule type" value="Genomic_DNA"/>
</dbReference>
<comment type="caution">
    <text evidence="11">The sequence shown here is derived from an EMBL/GenBank/DDBJ whole genome shotgun (WGS) entry which is preliminary data.</text>
</comment>
<dbReference type="SMART" id="SM00382">
    <property type="entry name" value="AAA"/>
    <property type="match status" value="1"/>
</dbReference>
<keyword evidence="4 11" id="KW-0067">ATP-binding</keyword>
<dbReference type="RefSeq" id="WP_344941679.1">
    <property type="nucleotide sequence ID" value="NZ_BAAAZR010000008.1"/>
</dbReference>
<dbReference type="InterPro" id="IPR036640">
    <property type="entry name" value="ABC1_TM_sf"/>
</dbReference>
<name>A0ABP7IBR8_9ACTN</name>
<evidence type="ECO:0000256" key="6">
    <source>
        <dbReference type="ARBA" id="ARBA00023136"/>
    </source>
</evidence>
<feature type="region of interest" description="Disordered" evidence="7">
    <location>
        <begin position="330"/>
        <end position="362"/>
    </location>
</feature>
<evidence type="ECO:0000256" key="4">
    <source>
        <dbReference type="ARBA" id="ARBA00022840"/>
    </source>
</evidence>
<dbReference type="SUPFAM" id="SSF90123">
    <property type="entry name" value="ABC transporter transmembrane region"/>
    <property type="match status" value="1"/>
</dbReference>
<dbReference type="SUPFAM" id="SSF52540">
    <property type="entry name" value="P-loop containing nucleoside triphosphate hydrolases"/>
    <property type="match status" value="1"/>
</dbReference>
<dbReference type="Pfam" id="PF00005">
    <property type="entry name" value="ABC_tran"/>
    <property type="match status" value="1"/>
</dbReference>
<feature type="domain" description="ABC transmembrane type-1" evidence="10">
    <location>
        <begin position="34"/>
        <end position="316"/>
    </location>
</feature>
<keyword evidence="2 8" id="KW-0812">Transmembrane</keyword>
<evidence type="ECO:0000256" key="7">
    <source>
        <dbReference type="SAM" id="MobiDB-lite"/>
    </source>
</evidence>
<feature type="transmembrane region" description="Helical" evidence="8">
    <location>
        <begin position="74"/>
        <end position="95"/>
    </location>
</feature>
<protein>
    <submittedName>
        <fullName evidence="11">ABC transporter ATP-binding protein</fullName>
    </submittedName>
</protein>
<keyword evidence="3" id="KW-0547">Nucleotide-binding</keyword>
<accession>A0ABP7IBR8</accession>
<keyword evidence="6 8" id="KW-0472">Membrane</keyword>
<comment type="subcellular location">
    <subcellularLocation>
        <location evidence="1">Cell membrane</location>
        <topology evidence="1">Multi-pass membrane protein</topology>
    </subcellularLocation>
</comment>
<evidence type="ECO:0000256" key="1">
    <source>
        <dbReference type="ARBA" id="ARBA00004651"/>
    </source>
</evidence>
<proteinExistence type="predicted"/>
<organism evidence="11 12">
    <name type="scientific">Sphaerisporangium flaviroseum</name>
    <dbReference type="NCBI Taxonomy" id="509199"/>
    <lineage>
        <taxon>Bacteria</taxon>
        <taxon>Bacillati</taxon>
        <taxon>Actinomycetota</taxon>
        <taxon>Actinomycetes</taxon>
        <taxon>Streptosporangiales</taxon>
        <taxon>Streptosporangiaceae</taxon>
        <taxon>Sphaerisporangium</taxon>
    </lineage>
</organism>
<feature type="transmembrane region" description="Helical" evidence="8">
    <location>
        <begin position="32"/>
        <end position="54"/>
    </location>
</feature>
<dbReference type="InterPro" id="IPR003593">
    <property type="entry name" value="AAA+_ATPase"/>
</dbReference>
<evidence type="ECO:0000256" key="5">
    <source>
        <dbReference type="ARBA" id="ARBA00022989"/>
    </source>
</evidence>
<dbReference type="PROSITE" id="PS50929">
    <property type="entry name" value="ABC_TM1F"/>
    <property type="match status" value="1"/>
</dbReference>
<evidence type="ECO:0000256" key="8">
    <source>
        <dbReference type="SAM" id="Phobius"/>
    </source>
</evidence>
<keyword evidence="5 8" id="KW-1133">Transmembrane helix</keyword>
<gene>
    <name evidence="11" type="ORF">GCM10022226_39060</name>
</gene>
<evidence type="ECO:0000313" key="12">
    <source>
        <dbReference type="Proteomes" id="UP001500888"/>
    </source>
</evidence>
<dbReference type="PANTHER" id="PTHR43394">
    <property type="entry name" value="ATP-DEPENDENT PERMEASE MDL1, MITOCHONDRIAL"/>
    <property type="match status" value="1"/>
</dbReference>
<reference evidence="12" key="1">
    <citation type="journal article" date="2019" name="Int. J. Syst. Evol. Microbiol.">
        <title>The Global Catalogue of Microorganisms (GCM) 10K type strain sequencing project: providing services to taxonomists for standard genome sequencing and annotation.</title>
        <authorList>
            <consortium name="The Broad Institute Genomics Platform"/>
            <consortium name="The Broad Institute Genome Sequencing Center for Infectious Disease"/>
            <person name="Wu L."/>
            <person name="Ma J."/>
        </authorList>
    </citation>
    <scope>NUCLEOTIDE SEQUENCE [LARGE SCALE GENOMIC DNA]</scope>
    <source>
        <strain evidence="12">JCM 16908</strain>
    </source>
</reference>
<dbReference type="InterPro" id="IPR003439">
    <property type="entry name" value="ABC_transporter-like_ATP-bd"/>
</dbReference>
<feature type="transmembrane region" description="Helical" evidence="8">
    <location>
        <begin position="156"/>
        <end position="181"/>
    </location>
</feature>
<dbReference type="Proteomes" id="UP001500888">
    <property type="component" value="Unassembled WGS sequence"/>
</dbReference>
<keyword evidence="12" id="KW-1185">Reference proteome</keyword>
<dbReference type="InterPro" id="IPR039421">
    <property type="entry name" value="Type_1_exporter"/>
</dbReference>
<sequence>MTQDRARELLPTASPAQVRATVRVLLRPHRGLAVGGFAVMVAATAVGLLTQPLLGHIVDLVAGRRPMETLTLPAILLVLVAVTQGATTSLGLSLISRLGETVLARLRERFIERALRLPLEQVEEAGSGDLVARATGDVSQVAEAVRTALPELARSLLAIVLTFGALAVLDWRFLVAALLAVPIQAHTARWYVRNAVPLYAEQRVANGAQQQQLLDSIGGAATVRAFRLEAEHAEHVARRSRAAVELTMRGVRLVLRFYSRLHLAEYTGLAAVLVVGFLLVRSGSASIGTATAAALYFHSLFAPVNTALVLVDDAQSAAAGLARLVGVADRPAPEEATGPPPSEQAADRPASEAPGISRQRPRAPLDGVVTVTGLGHAYEPGRPVLHDVNLTLHEGERVALVGPSGAGKTTLAKLIAGIHRPATGSVRLAADRRGTGRTVALITQEVHVFAGPLADDLRLARPGATDDDLREALARVDALAWAEALPEGLRTVVGEGGHRLTATQAQHLALARLVLADPPIAVLDEATAEAGSTGARTLEKATELAIEGRTALVVAHRLAQAATADRVIVMDEGRIVESGGHDELSAAGGTYAALWEAWSATRSTAHHRPPTHDASTI</sequence>
<evidence type="ECO:0000256" key="2">
    <source>
        <dbReference type="ARBA" id="ARBA00022692"/>
    </source>
</evidence>
<evidence type="ECO:0000259" key="9">
    <source>
        <dbReference type="PROSITE" id="PS50893"/>
    </source>
</evidence>
<dbReference type="InterPro" id="IPR027417">
    <property type="entry name" value="P-loop_NTPase"/>
</dbReference>
<evidence type="ECO:0000256" key="3">
    <source>
        <dbReference type="ARBA" id="ARBA00022741"/>
    </source>
</evidence>
<evidence type="ECO:0000313" key="11">
    <source>
        <dbReference type="EMBL" id="GAA3814354.1"/>
    </source>
</evidence>
<evidence type="ECO:0000259" key="10">
    <source>
        <dbReference type="PROSITE" id="PS50929"/>
    </source>
</evidence>
<dbReference type="Gene3D" id="3.40.50.300">
    <property type="entry name" value="P-loop containing nucleotide triphosphate hydrolases"/>
    <property type="match status" value="1"/>
</dbReference>
<dbReference type="PROSITE" id="PS50893">
    <property type="entry name" value="ABC_TRANSPORTER_2"/>
    <property type="match status" value="1"/>
</dbReference>
<dbReference type="PANTHER" id="PTHR43394:SF1">
    <property type="entry name" value="ATP-BINDING CASSETTE SUB-FAMILY B MEMBER 10, MITOCHONDRIAL"/>
    <property type="match status" value="1"/>
</dbReference>
<dbReference type="GO" id="GO:0005524">
    <property type="term" value="F:ATP binding"/>
    <property type="evidence" value="ECO:0007669"/>
    <property type="project" value="UniProtKB-KW"/>
</dbReference>
<dbReference type="InterPro" id="IPR011527">
    <property type="entry name" value="ABC1_TM_dom"/>
</dbReference>